<reference evidence="21" key="1">
    <citation type="submission" date="2012-07" db="EMBL/GenBank/DDBJ databases">
        <title>Genome of the Chinese tree shrew, a rising model animal genetically related to primates.</title>
        <authorList>
            <person name="Zhang G."/>
            <person name="Fan Y."/>
            <person name="Yao Y."/>
            <person name="Huang Z."/>
        </authorList>
    </citation>
    <scope>NUCLEOTIDE SEQUENCE [LARGE SCALE GENOMIC DNA]</scope>
</reference>
<dbReference type="NCBIfam" id="TIGR00231">
    <property type="entry name" value="small_GTP"/>
    <property type="match status" value="1"/>
</dbReference>
<dbReference type="InterPro" id="IPR027417">
    <property type="entry name" value="P-loop_NTPase"/>
</dbReference>
<comment type="subcellular location">
    <subcellularLocation>
        <location evidence="2">Membrane</location>
        <topology evidence="2">Lipid-anchor</topology>
        <orientation evidence="2">Cytoplasmic side</orientation>
    </subcellularLocation>
</comment>
<feature type="region of interest" description="Disordered" evidence="17">
    <location>
        <begin position="1"/>
        <end position="27"/>
    </location>
</feature>
<dbReference type="InterPro" id="IPR007720">
    <property type="entry name" value="PigQ/GPI1"/>
</dbReference>
<evidence type="ECO:0000256" key="16">
    <source>
        <dbReference type="ARBA" id="ARBA00047660"/>
    </source>
</evidence>
<dbReference type="Pfam" id="PF15269">
    <property type="entry name" value="zf-C2H2_7"/>
    <property type="match status" value="1"/>
</dbReference>
<dbReference type="SMART" id="SM00175">
    <property type="entry name" value="RAB"/>
    <property type="match status" value="1"/>
</dbReference>
<keyword evidence="14" id="KW-0449">Lipoprotein</keyword>
<dbReference type="SMART" id="SM00173">
    <property type="entry name" value="RAS"/>
    <property type="match status" value="1"/>
</dbReference>
<proteinExistence type="inferred from homology"/>
<gene>
    <name evidence="20" type="ORF">TREES_T100011790</name>
</gene>
<evidence type="ECO:0000259" key="19">
    <source>
        <dbReference type="PROSITE" id="PS50225"/>
    </source>
</evidence>
<dbReference type="CDD" id="cd03742">
    <property type="entry name" value="SOCS_Rab40"/>
    <property type="match status" value="1"/>
</dbReference>
<dbReference type="SMART" id="SM00969">
    <property type="entry name" value="SOCS_box"/>
    <property type="match status" value="1"/>
</dbReference>
<dbReference type="UniPathway" id="UPA00143"/>
<keyword evidence="9" id="KW-0378">Hydrolase</keyword>
<dbReference type="PROSITE" id="PS51421">
    <property type="entry name" value="RAS"/>
    <property type="match status" value="1"/>
</dbReference>
<feature type="region of interest" description="Disordered" evidence="17">
    <location>
        <begin position="272"/>
        <end position="326"/>
    </location>
</feature>
<feature type="compositionally biased region" description="Basic residues" evidence="17">
    <location>
        <begin position="16"/>
        <end position="26"/>
    </location>
</feature>
<dbReference type="InterPro" id="IPR001496">
    <property type="entry name" value="SOCS_box"/>
</dbReference>
<dbReference type="Gene3D" id="3.40.50.300">
    <property type="entry name" value="P-loop containing nucleotide triphosphate hydrolases"/>
    <property type="match status" value="1"/>
</dbReference>
<dbReference type="GO" id="GO:0005783">
    <property type="term" value="C:endoplasmic reticulum"/>
    <property type="evidence" value="ECO:0007669"/>
    <property type="project" value="TreeGrafter"/>
</dbReference>
<dbReference type="GO" id="GO:0003925">
    <property type="term" value="F:G protein activity"/>
    <property type="evidence" value="ECO:0007669"/>
    <property type="project" value="UniProtKB-EC"/>
</dbReference>
<keyword evidence="20" id="KW-0808">Transferase</keyword>
<dbReference type="Pfam" id="PF07525">
    <property type="entry name" value="SOCS_box"/>
    <property type="match status" value="1"/>
</dbReference>
<keyword evidence="18" id="KW-0812">Transmembrane</keyword>
<sequence>MSREAGSCRVGAGARARARKPKKPHYIPRPWGKPYNYKCFQCPFTCLEKSHLYNHMKYSLCKDSLSLLLDSPDWACRRAPAAPRPRTPSPDRCAEPSGLGSQTQGARLPEAASTPDLSLRHCGGGPKPGSEGSPGPPPPVARAAGKGPGSSRHLTEQWKPGSSTGPRGVTTGDVASVGPEGSVPCYPPPSRGEFPDAQNLHLSLLGVNYPLGPGLFSYLGPSLAATAHMPFLASASPLLPPAAAFPAPQPPERPALAPRLYYPLLLEHTLGLPTSKPAPTKPPGPPKAPTGTLVPGLLKVPVPGLGGPWPPGTPRDPGQEEELEQVAQSSPKRMLALGSRPELPKALPSLAKCGSQSSLPASSSMIPWPEDKEPCEPETLGLEGPRLPQLPTLGSPGHVGEDLARALGAYARVERRLGQLAPSAGPAPRPLREQLGQIRRELLAIHQALERAVRPPDTPLDLSVKRVPTQGPLLPAGTWRQPSLHPPVAQGSPEPPSMLGPAPEPFSGRTTKCEADSSVPPPGLPLQASGDPVIPGSGPVRPSPELDPCRAVGLHGPVRQFGPGCGSLCRPRRALGGSFRAERPIRGPFSLKHENRGPGMALKAFFPTCCASADSGLLVGRWVPEQSSAVVLAVVHFPFVPVQVKAFLAQVQQASRVGVAVLGTWCLHRQEPEESLHPFLEGLGAIFSHEPWLQLSREQGGLSWRCRATRWRASPDAGEDQVMLVFYDQRKVLLSLLHPPTVPPDHQAGDAPASVGGLAAVFDTVARSEVLFRSDRFDEGPVRLSHWQSEGVEASILGALAKQASGPVCLLLASLLSLLSAASSCWVLRLWPLSFVGSKLCTCEQLRHRLEHLTLVCSSQAAQSPAQLMRKANVLVSVLLDVALGLALLCWLHGKNRLGQLADALVPAADYLAEELQRLLQWLMGAPAGLKVNRALDQVLGRFFLYHIHLWISYIHLMSPFVERILWHVGLSACLGLTVALSILSDIIALLTFHIYCFYVYGARLYYLKVYGLCSLWRLFRGKKWNVLRQRVDSCSYDLDQLFIGTLLFTILVFLLPTTALYYLVFTLLRLLVVTVQGLVHLFVDLINSLPLYSLGLRLCRPYRLAAGVKFRVLEHQAGRPLRLLMQINPLPYSRVVQAYRLPSCGCRPTHSWGSLCRKLLSGELIYPWRQRERPACRLSRVPASLLLCQGGTDWGLDTPRSRGLPPSWSASMREGEGAYANNLEFRAPDCARMGTQGSPVKSYDYLLKFLLVGDSDVGKGEILESLQDGAAESPYAYSNGEAPGRSPSCFVHLGAVVGHTLQILSRPRLELWIRAREPGVSVGLGLHPSLRGPVLAAVGLELQSGSAVEPGPVAGSDPRLCLGQPAVPCPWSRALWPVQTHASAWGSLLCRARGAGLCGWFRPTPLPSAPGSLLCRARGARPCGRFRPTPLPGAACCAVPVEPGPVAGSDPRLCPLPGAACCAVPPGRALSPQPGIDYKTTTILLDGRRVKLELWDTSGQGRFCTIFRSYSRGAQGILLVYDITNRWSFDGIDRWMKEIDEHAPGVPRILVGNRLHLAFKRQVPTEQARAYAEKNCMTFFEVSPLCNFNVTESFTELSRIVLMRHGMEKIWRPNRVFSLQDLCCRAIVSCTPVHLIDKLPLPVTIKSHLKSFSMANGMNAVMMHGRSYSLASGAGGSSKGNSLKRSKSIRPPQSPPQNCSRSNCKIS</sequence>
<feature type="transmembrane region" description="Helical" evidence="18">
    <location>
        <begin position="969"/>
        <end position="992"/>
    </location>
</feature>
<comment type="pathway">
    <text evidence="3">Protein modification; protein ubiquitination.</text>
</comment>
<keyword evidence="8" id="KW-0833">Ubl conjugation pathway</keyword>
<feature type="compositionally biased region" description="Low complexity" evidence="17">
    <location>
        <begin position="289"/>
        <end position="303"/>
    </location>
</feature>
<feature type="transmembrane region" description="Helical" evidence="18">
    <location>
        <begin position="1041"/>
        <end position="1065"/>
    </location>
</feature>
<evidence type="ECO:0000256" key="5">
    <source>
        <dbReference type="ARBA" id="ARBA00011984"/>
    </source>
</evidence>
<evidence type="ECO:0000256" key="11">
    <source>
        <dbReference type="ARBA" id="ARBA00023134"/>
    </source>
</evidence>
<dbReference type="InterPro" id="IPR036036">
    <property type="entry name" value="SOCS_box-like_dom_sf"/>
</dbReference>
<dbReference type="GO" id="GO:0016757">
    <property type="term" value="F:glycosyltransferase activity"/>
    <property type="evidence" value="ECO:0007669"/>
    <property type="project" value="UniProtKB-KW"/>
</dbReference>
<dbReference type="eggNOG" id="KOG1183">
    <property type="taxonomic scope" value="Eukaryota"/>
</dbReference>
<keyword evidence="15" id="KW-0636">Prenylation</keyword>
<keyword evidence="7" id="KW-0547">Nucleotide-binding</keyword>
<dbReference type="InterPro" id="IPR001806">
    <property type="entry name" value="Small_GTPase"/>
</dbReference>
<accession>L9KZ35</accession>
<evidence type="ECO:0000256" key="13">
    <source>
        <dbReference type="ARBA" id="ARBA00023139"/>
    </source>
</evidence>
<evidence type="ECO:0000313" key="21">
    <source>
        <dbReference type="Proteomes" id="UP000011518"/>
    </source>
</evidence>
<keyword evidence="6" id="KW-0479">Metal-binding</keyword>
<feature type="region of interest" description="Disordered" evidence="17">
    <location>
        <begin position="79"/>
        <end position="192"/>
    </location>
</feature>
<keyword evidence="12 18" id="KW-0472">Membrane</keyword>
<feature type="compositionally biased region" description="Polar residues" evidence="17">
    <location>
        <begin position="1697"/>
        <end position="1708"/>
    </location>
</feature>
<comment type="similarity">
    <text evidence="4">Belongs to the small GTPase superfamily. Rab family.</text>
</comment>
<organism evidence="20 21">
    <name type="scientific">Tupaia chinensis</name>
    <name type="common">Chinese tree shrew</name>
    <name type="synonym">Tupaia belangeri chinensis</name>
    <dbReference type="NCBI Taxonomy" id="246437"/>
    <lineage>
        <taxon>Eukaryota</taxon>
        <taxon>Metazoa</taxon>
        <taxon>Chordata</taxon>
        <taxon>Craniata</taxon>
        <taxon>Vertebrata</taxon>
        <taxon>Euteleostomi</taxon>
        <taxon>Mammalia</taxon>
        <taxon>Eutheria</taxon>
        <taxon>Euarchontoglires</taxon>
        <taxon>Scandentia</taxon>
        <taxon>Tupaiidae</taxon>
        <taxon>Tupaia</taxon>
    </lineage>
</organism>
<dbReference type="Proteomes" id="UP000011518">
    <property type="component" value="Unassembled WGS sequence"/>
</dbReference>
<dbReference type="EC" id="3.6.5.2" evidence="5"/>
<evidence type="ECO:0000256" key="4">
    <source>
        <dbReference type="ARBA" id="ARBA00006270"/>
    </source>
</evidence>
<dbReference type="SMART" id="SM00253">
    <property type="entry name" value="SOCS"/>
    <property type="match status" value="1"/>
</dbReference>
<evidence type="ECO:0000313" key="20">
    <source>
        <dbReference type="EMBL" id="ELW67759.1"/>
    </source>
</evidence>
<keyword evidence="10" id="KW-0460">Magnesium</keyword>
<dbReference type="PANTHER" id="PTHR21329:SF3">
    <property type="entry name" value="PHOSPHATIDYLINOSITOL N-ACETYLGLUCOSAMINYLTRANSFERASE SUBUNIT Q"/>
    <property type="match status" value="1"/>
</dbReference>
<name>L9KZ35_TUPCH</name>
<evidence type="ECO:0000256" key="15">
    <source>
        <dbReference type="ARBA" id="ARBA00023289"/>
    </source>
</evidence>
<dbReference type="InParanoid" id="L9KZ35"/>
<evidence type="ECO:0000256" key="3">
    <source>
        <dbReference type="ARBA" id="ARBA00004906"/>
    </source>
</evidence>
<evidence type="ECO:0000256" key="8">
    <source>
        <dbReference type="ARBA" id="ARBA00022786"/>
    </source>
</evidence>
<comment type="cofactor">
    <cofactor evidence="1">
        <name>Mg(2+)</name>
        <dbReference type="ChEBI" id="CHEBI:18420"/>
    </cofactor>
</comment>
<feature type="transmembrane region" description="Helical" evidence="18">
    <location>
        <begin position="874"/>
        <end position="894"/>
    </location>
</feature>
<evidence type="ECO:0000256" key="14">
    <source>
        <dbReference type="ARBA" id="ARBA00023288"/>
    </source>
</evidence>
<keyword evidence="18" id="KW-1133">Transmembrane helix</keyword>
<evidence type="ECO:0000256" key="9">
    <source>
        <dbReference type="ARBA" id="ARBA00022801"/>
    </source>
</evidence>
<dbReference type="GO" id="GO:0016020">
    <property type="term" value="C:membrane"/>
    <property type="evidence" value="ECO:0007669"/>
    <property type="project" value="UniProtKB-SubCell"/>
</dbReference>
<feature type="compositionally biased region" description="Pro residues" evidence="17">
    <location>
        <begin position="279"/>
        <end position="288"/>
    </location>
</feature>
<dbReference type="SUPFAM" id="SSF52540">
    <property type="entry name" value="P-loop containing nucleoside triphosphate hydrolases"/>
    <property type="match status" value="1"/>
</dbReference>
<dbReference type="Pfam" id="PF00071">
    <property type="entry name" value="Ras"/>
    <property type="match status" value="1"/>
</dbReference>
<dbReference type="PANTHER" id="PTHR21329">
    <property type="entry name" value="PHOSPHATIDYLINOSITOL N-ACETYLGLUCOSAMINYLTRANSFERASE SUBUNIT Q-RELATED"/>
    <property type="match status" value="1"/>
</dbReference>
<evidence type="ECO:0000256" key="2">
    <source>
        <dbReference type="ARBA" id="ARBA00004423"/>
    </source>
</evidence>
<evidence type="ECO:0000256" key="12">
    <source>
        <dbReference type="ARBA" id="ARBA00023136"/>
    </source>
</evidence>
<dbReference type="InterPro" id="IPR005225">
    <property type="entry name" value="Small_GTP-bd"/>
</dbReference>
<keyword evidence="13" id="KW-0564">Palmitate</keyword>
<evidence type="ECO:0000256" key="17">
    <source>
        <dbReference type="SAM" id="MobiDB-lite"/>
    </source>
</evidence>
<dbReference type="FunFam" id="3.40.50.300:FF:000371">
    <property type="entry name" value="RAB40C, member RAS oncogene family"/>
    <property type="match status" value="1"/>
</dbReference>
<evidence type="ECO:0000256" key="10">
    <source>
        <dbReference type="ARBA" id="ARBA00022842"/>
    </source>
</evidence>
<dbReference type="InterPro" id="IPR039064">
    <property type="entry name" value="ZNF750_Znf"/>
</dbReference>
<feature type="region of interest" description="Disordered" evidence="17">
    <location>
        <begin position="1673"/>
        <end position="1708"/>
    </location>
</feature>
<dbReference type="PROSITE" id="PS50225">
    <property type="entry name" value="SOCS"/>
    <property type="match status" value="1"/>
</dbReference>
<protein>
    <recommendedName>
        <fullName evidence="5">small monomeric GTPase</fullName>
        <ecNumber evidence="5">3.6.5.2</ecNumber>
    </recommendedName>
</protein>
<evidence type="ECO:0000256" key="18">
    <source>
        <dbReference type="SAM" id="Phobius"/>
    </source>
</evidence>
<feature type="domain" description="SOCS box" evidence="19">
    <location>
        <begin position="1603"/>
        <end position="1656"/>
    </location>
</feature>
<feature type="transmembrane region" description="Helical" evidence="18">
    <location>
        <begin position="939"/>
        <end position="957"/>
    </location>
</feature>
<dbReference type="GO" id="GO:0006506">
    <property type="term" value="P:GPI anchor biosynthetic process"/>
    <property type="evidence" value="ECO:0007669"/>
    <property type="project" value="InterPro"/>
</dbReference>
<evidence type="ECO:0000256" key="6">
    <source>
        <dbReference type="ARBA" id="ARBA00022723"/>
    </source>
</evidence>
<feature type="region of interest" description="Disordered" evidence="17">
    <location>
        <begin position="456"/>
        <end position="541"/>
    </location>
</feature>
<comment type="catalytic activity">
    <reaction evidence="16">
        <text>GTP + H2O = GDP + phosphate + H(+)</text>
        <dbReference type="Rhea" id="RHEA:19669"/>
        <dbReference type="ChEBI" id="CHEBI:15377"/>
        <dbReference type="ChEBI" id="CHEBI:15378"/>
        <dbReference type="ChEBI" id="CHEBI:37565"/>
        <dbReference type="ChEBI" id="CHEBI:43474"/>
        <dbReference type="ChEBI" id="CHEBI:58189"/>
        <dbReference type="EC" id="3.6.5.2"/>
    </reaction>
    <physiologicalReaction direction="left-to-right" evidence="16">
        <dbReference type="Rhea" id="RHEA:19670"/>
    </physiologicalReaction>
</comment>
<evidence type="ECO:0000256" key="7">
    <source>
        <dbReference type="ARBA" id="ARBA00022741"/>
    </source>
</evidence>
<keyword evidence="21" id="KW-1185">Reference proteome</keyword>
<dbReference type="SUPFAM" id="SSF158235">
    <property type="entry name" value="SOCS box-like"/>
    <property type="match status" value="1"/>
</dbReference>
<dbReference type="GO" id="GO:0016567">
    <property type="term" value="P:protein ubiquitination"/>
    <property type="evidence" value="ECO:0007669"/>
    <property type="project" value="UniProtKB-UniPathway"/>
</dbReference>
<keyword evidence="20" id="KW-0328">Glycosyltransferase</keyword>
<dbReference type="GO" id="GO:0046872">
    <property type="term" value="F:metal ion binding"/>
    <property type="evidence" value="ECO:0007669"/>
    <property type="project" value="UniProtKB-KW"/>
</dbReference>
<evidence type="ECO:0000256" key="1">
    <source>
        <dbReference type="ARBA" id="ARBA00001946"/>
    </source>
</evidence>
<dbReference type="GO" id="GO:0035556">
    <property type="term" value="P:intracellular signal transduction"/>
    <property type="evidence" value="ECO:0007669"/>
    <property type="project" value="InterPro"/>
</dbReference>
<dbReference type="EMBL" id="KB320600">
    <property type="protein sequence ID" value="ELW67759.1"/>
    <property type="molecule type" value="Genomic_DNA"/>
</dbReference>
<dbReference type="GO" id="GO:0005525">
    <property type="term" value="F:GTP binding"/>
    <property type="evidence" value="ECO:0007669"/>
    <property type="project" value="UniProtKB-KW"/>
</dbReference>
<feature type="compositionally biased region" description="Pro residues" evidence="17">
    <location>
        <begin position="493"/>
        <end position="504"/>
    </location>
</feature>
<dbReference type="Pfam" id="PF05024">
    <property type="entry name" value="Gpi1"/>
    <property type="match status" value="1"/>
</dbReference>
<dbReference type="STRING" id="246437.L9KZ35"/>
<reference evidence="21" key="2">
    <citation type="journal article" date="2013" name="Nat. Commun.">
        <title>Genome of the Chinese tree shrew.</title>
        <authorList>
            <person name="Fan Y."/>
            <person name="Huang Z.Y."/>
            <person name="Cao C.C."/>
            <person name="Chen C.S."/>
            <person name="Chen Y.X."/>
            <person name="Fan D.D."/>
            <person name="He J."/>
            <person name="Hou H.L."/>
            <person name="Hu L."/>
            <person name="Hu X.T."/>
            <person name="Jiang X.T."/>
            <person name="Lai R."/>
            <person name="Lang Y.S."/>
            <person name="Liang B."/>
            <person name="Liao S.G."/>
            <person name="Mu D."/>
            <person name="Ma Y.Y."/>
            <person name="Niu Y.Y."/>
            <person name="Sun X.Q."/>
            <person name="Xia J.Q."/>
            <person name="Xiao J."/>
            <person name="Xiong Z.Q."/>
            <person name="Xu L."/>
            <person name="Yang L."/>
            <person name="Zhang Y."/>
            <person name="Zhao W."/>
            <person name="Zhao X.D."/>
            <person name="Zheng Y.T."/>
            <person name="Zhou J.M."/>
            <person name="Zhu Y.B."/>
            <person name="Zhang G.J."/>
            <person name="Wang J."/>
            <person name="Yao Y.G."/>
        </authorList>
    </citation>
    <scope>NUCLEOTIDE SEQUENCE [LARGE SCALE GENOMIC DNA]</scope>
</reference>
<keyword evidence="11" id="KW-0342">GTP-binding</keyword>
<feature type="transmembrane region" description="Helical" evidence="18">
    <location>
        <begin position="998"/>
        <end position="1020"/>
    </location>
</feature>
<dbReference type="PROSITE" id="PS51419">
    <property type="entry name" value="RAB"/>
    <property type="match status" value="1"/>
</dbReference>
<feature type="transmembrane region" description="Helical" evidence="18">
    <location>
        <begin position="1071"/>
        <end position="1095"/>
    </location>
</feature>
<dbReference type="SMART" id="SM00174">
    <property type="entry name" value="RHO"/>
    <property type="match status" value="1"/>
</dbReference>